<dbReference type="EMBL" id="MZ004973">
    <property type="protein sequence ID" value="QWP89743.1"/>
    <property type="molecule type" value="Genomic_DNA"/>
</dbReference>
<organism evidence="1">
    <name type="scientific">Salmonella enterica subsp. enterica serovar Kottbus</name>
    <dbReference type="NCBI Taxonomy" id="224727"/>
    <lineage>
        <taxon>Bacteria</taxon>
        <taxon>Pseudomonadati</taxon>
        <taxon>Pseudomonadota</taxon>
        <taxon>Gammaproteobacteria</taxon>
        <taxon>Enterobacterales</taxon>
        <taxon>Enterobacteriaceae</taxon>
        <taxon>Salmonella</taxon>
    </lineage>
</organism>
<reference evidence="1" key="1">
    <citation type="submission" date="2021-04" db="EMBL/GenBank/DDBJ databases">
        <title>First Case of blaNDM-1-positive Salmonella enterica serovar Kottbus.</title>
        <authorList>
            <person name="Nielsen H.L."/>
            <person name="Thomsen P.K."/>
            <person name="Litrup E."/>
            <person name="Torpdahl M."/>
            <person name="Overballe-Petersen S."/>
            <person name="Hansen F."/>
            <person name="Christensen A.K.S."/>
            <person name="Hasman H."/>
        </authorList>
    </citation>
    <scope>NUCLEOTIDE SEQUENCE</scope>
    <source>
        <strain evidence="1">AMA003584</strain>
    </source>
</reference>
<dbReference type="AlphaFoldDB" id="A0A8F1LB63"/>
<evidence type="ECO:0000313" key="1">
    <source>
        <dbReference type="EMBL" id="QWP89743.1"/>
    </source>
</evidence>
<geneLocation type="plasmid" evidence="1">
    <name>pAMA003584_NDM-1</name>
</geneLocation>
<keyword evidence="1" id="KW-0614">Plasmid</keyword>
<proteinExistence type="predicted"/>
<accession>A0A8F1LB63</accession>
<protein>
    <submittedName>
        <fullName evidence="1">Uncharacterized protein</fullName>
    </submittedName>
</protein>
<name>A0A8F1LB63_SALET</name>
<sequence length="48" mass="4821">MCSSTGISPSNPALAAATGRAAPTAPQRGFKASKILNACFSCLLSLTH</sequence>